<keyword evidence="13" id="KW-1185">Reference proteome</keyword>
<dbReference type="InterPro" id="IPR013233">
    <property type="entry name" value="PIG-X/PBN1"/>
</dbReference>
<dbReference type="EMBL" id="FWEW01003236">
    <property type="protein sequence ID" value="SLM39015.1"/>
    <property type="molecule type" value="Genomic_DNA"/>
</dbReference>
<dbReference type="PANTHER" id="PTHR28533:SF1">
    <property type="entry name" value="PROTEIN PBN1"/>
    <property type="match status" value="1"/>
</dbReference>
<dbReference type="GO" id="GO:0006506">
    <property type="term" value="P:GPI anchor biosynthetic process"/>
    <property type="evidence" value="ECO:0007669"/>
    <property type="project" value="UniProtKB-UniPathway"/>
</dbReference>
<evidence type="ECO:0000256" key="6">
    <source>
        <dbReference type="ARBA" id="ARBA00022692"/>
    </source>
</evidence>
<dbReference type="GO" id="GO:0000030">
    <property type="term" value="F:mannosyltransferase activity"/>
    <property type="evidence" value="ECO:0007669"/>
    <property type="project" value="TreeGrafter"/>
</dbReference>
<dbReference type="SMART" id="SM00780">
    <property type="entry name" value="PIG-X"/>
    <property type="match status" value="1"/>
</dbReference>
<dbReference type="PANTHER" id="PTHR28533">
    <property type="entry name" value="PROTEIN PBN1"/>
    <property type="match status" value="1"/>
</dbReference>
<comment type="pathway">
    <text evidence="2 11">Glycolipid biosynthesis; glycosylphosphatidylinositol-anchor biosynthesis.</text>
</comment>
<evidence type="ECO:0000256" key="4">
    <source>
        <dbReference type="ARBA" id="ARBA00020410"/>
    </source>
</evidence>
<dbReference type="Proteomes" id="UP000192927">
    <property type="component" value="Unassembled WGS sequence"/>
</dbReference>
<name>A0A1W5D7J3_9LECA</name>
<protein>
    <recommendedName>
        <fullName evidence="4 11">Protein PBN1</fullName>
    </recommendedName>
</protein>
<proteinExistence type="inferred from homology"/>
<evidence type="ECO:0000256" key="7">
    <source>
        <dbReference type="ARBA" id="ARBA00022824"/>
    </source>
</evidence>
<comment type="subcellular location">
    <subcellularLocation>
        <location evidence="11">Endoplasmic reticulum membrane</location>
        <topology evidence="11">Single-pass membrane protein</topology>
    </subcellularLocation>
    <subcellularLocation>
        <location evidence="1">Endoplasmic reticulum membrane</location>
        <topology evidence="1">Single-pass type III membrane protein</topology>
    </subcellularLocation>
</comment>
<evidence type="ECO:0000256" key="2">
    <source>
        <dbReference type="ARBA" id="ARBA00004687"/>
    </source>
</evidence>
<keyword evidence="9" id="KW-0472">Membrane</keyword>
<dbReference type="AlphaFoldDB" id="A0A1W5D7J3"/>
<evidence type="ECO:0000256" key="3">
    <source>
        <dbReference type="ARBA" id="ARBA00010345"/>
    </source>
</evidence>
<evidence type="ECO:0000313" key="13">
    <source>
        <dbReference type="Proteomes" id="UP000192927"/>
    </source>
</evidence>
<evidence type="ECO:0000256" key="9">
    <source>
        <dbReference type="ARBA" id="ARBA00023136"/>
    </source>
</evidence>
<evidence type="ECO:0000313" key="12">
    <source>
        <dbReference type="EMBL" id="SLM39015.1"/>
    </source>
</evidence>
<reference evidence="13" key="1">
    <citation type="submission" date="2017-03" db="EMBL/GenBank/DDBJ databases">
        <authorList>
            <person name="Sharma R."/>
            <person name="Thines M."/>
        </authorList>
    </citation>
    <scope>NUCLEOTIDE SEQUENCE [LARGE SCALE GENOMIC DNA]</scope>
</reference>
<evidence type="ECO:0000256" key="8">
    <source>
        <dbReference type="ARBA" id="ARBA00022989"/>
    </source>
</evidence>
<keyword evidence="5 11" id="KW-0337">GPI-anchor biosynthesis</keyword>
<organism evidence="12 13">
    <name type="scientific">Lasallia pustulata</name>
    <dbReference type="NCBI Taxonomy" id="136370"/>
    <lineage>
        <taxon>Eukaryota</taxon>
        <taxon>Fungi</taxon>
        <taxon>Dikarya</taxon>
        <taxon>Ascomycota</taxon>
        <taxon>Pezizomycotina</taxon>
        <taxon>Lecanoromycetes</taxon>
        <taxon>OSLEUM clade</taxon>
        <taxon>Umbilicariomycetidae</taxon>
        <taxon>Umbilicariales</taxon>
        <taxon>Umbilicariaceae</taxon>
        <taxon>Lasallia</taxon>
    </lineage>
</organism>
<dbReference type="UniPathway" id="UPA00196"/>
<evidence type="ECO:0000256" key="5">
    <source>
        <dbReference type="ARBA" id="ARBA00022502"/>
    </source>
</evidence>
<keyword evidence="7 11" id="KW-0256">Endoplasmic reticulum</keyword>
<keyword evidence="8" id="KW-1133">Transmembrane helix</keyword>
<evidence type="ECO:0000256" key="10">
    <source>
        <dbReference type="ARBA" id="ARBA00023180"/>
    </source>
</evidence>
<dbReference type="Pfam" id="PF08320">
    <property type="entry name" value="PIG-X"/>
    <property type="match status" value="1"/>
</dbReference>
<dbReference type="InterPro" id="IPR042322">
    <property type="entry name" value="Pbn1"/>
</dbReference>
<keyword evidence="6" id="KW-0812">Transmembrane</keyword>
<accession>A0A1W5D7J3</accession>
<evidence type="ECO:0000256" key="11">
    <source>
        <dbReference type="RuleBase" id="RU366056"/>
    </source>
</evidence>
<dbReference type="GO" id="GO:1990529">
    <property type="term" value="C:glycosylphosphatidylinositol-mannosyltransferase I complex"/>
    <property type="evidence" value="ECO:0007669"/>
    <property type="project" value="TreeGrafter"/>
</dbReference>
<keyword evidence="10" id="KW-0325">Glycoprotein</keyword>
<comment type="similarity">
    <text evidence="3 11">Belongs to the PIGX family.</text>
</comment>
<dbReference type="GO" id="GO:0005789">
    <property type="term" value="C:endoplasmic reticulum membrane"/>
    <property type="evidence" value="ECO:0007669"/>
    <property type="project" value="UniProtKB-SubCell"/>
</dbReference>
<evidence type="ECO:0000256" key="1">
    <source>
        <dbReference type="ARBA" id="ARBA00004643"/>
    </source>
</evidence>
<sequence>MLPSLADLTSYIQQKICPASDPACSAKRATIHSADYVDIDYDAISQSLVLSVFRHASPGPGIWDETLQKSGSSANIEVGVLANEKPTELEHLSLGGFLTVIGEDAKPSNLAGETDLEAPDWVIQKWGSAMLLELAPPPSSAGSANPGSRKHAWHADIPLHLRYLPPAAGGVTEVEVPWPVVFWACAAEEGSKMSVNPFDRVNLGYDGLFGPRTMFYHLEPDATGSAGSLVERLPVPVLDLDRAGWVEQGTVAAVVMGALWVCWKLVGVVRGRGETGYKTEEKMQ</sequence>
<comment type="function">
    <text evidence="11">Required for proper folding and/or the stability of a subset of proteins in the endoplasmic reticulum. Component of glycosylphosphatidylinositol-mannosyltransferase 1 which transfers the first of the 4 mannoses in the GPI-anchor precursors during GPI-anchor biosynthesis. Probably acts by stabilizing the mannosyltransferase GPI14.</text>
</comment>